<evidence type="ECO:0000256" key="2">
    <source>
        <dbReference type="SAM" id="Phobius"/>
    </source>
</evidence>
<dbReference type="AlphaFoldDB" id="A0A4T9T6R5"/>
<feature type="transmembrane region" description="Helical" evidence="2">
    <location>
        <begin position="85"/>
        <end position="103"/>
    </location>
</feature>
<dbReference type="RefSeq" id="WP_136845854.1">
    <property type="nucleotide sequence ID" value="NZ_CANPEU010000003.1"/>
</dbReference>
<keyword evidence="2" id="KW-0812">Transmembrane</keyword>
<feature type="compositionally biased region" description="Basic and acidic residues" evidence="1">
    <location>
        <begin position="49"/>
        <end position="61"/>
    </location>
</feature>
<keyword evidence="2" id="KW-1133">Transmembrane helix</keyword>
<accession>A0A4T9T6R5</accession>
<dbReference type="OrthoDB" id="3174720at2"/>
<evidence type="ECO:0000313" key="3">
    <source>
        <dbReference type="EMBL" id="TJW10190.1"/>
    </source>
</evidence>
<protein>
    <submittedName>
        <fullName evidence="3">Uncharacterized protein</fullName>
    </submittedName>
</protein>
<feature type="compositionally biased region" description="Basic and acidic residues" evidence="1">
    <location>
        <begin position="201"/>
        <end position="214"/>
    </location>
</feature>
<name>A0A4T9T6R5_9ACTN</name>
<organism evidence="3 4">
    <name type="scientific">Parvibacter caecicola</name>
    <dbReference type="NCBI Taxonomy" id="747645"/>
    <lineage>
        <taxon>Bacteria</taxon>
        <taxon>Bacillati</taxon>
        <taxon>Actinomycetota</taxon>
        <taxon>Coriobacteriia</taxon>
        <taxon>Coriobacteriales</taxon>
        <taxon>Coriobacteriaceae</taxon>
        <taxon>Parvibacter</taxon>
    </lineage>
</organism>
<keyword evidence="2" id="KW-0472">Membrane</keyword>
<dbReference type="EMBL" id="SSTM01000004">
    <property type="protein sequence ID" value="TJW10190.1"/>
    <property type="molecule type" value="Genomic_DNA"/>
</dbReference>
<feature type="region of interest" description="Disordered" evidence="1">
    <location>
        <begin position="158"/>
        <end position="214"/>
    </location>
</feature>
<evidence type="ECO:0000313" key="4">
    <source>
        <dbReference type="Proteomes" id="UP000309454"/>
    </source>
</evidence>
<comment type="caution">
    <text evidence="3">The sequence shown here is derived from an EMBL/GenBank/DDBJ whole genome shotgun (WGS) entry which is preliminary data.</text>
</comment>
<reference evidence="3 4" key="1">
    <citation type="submission" date="2019-04" db="EMBL/GenBank/DDBJ databases">
        <title>Microbes associate with the intestines of laboratory mice.</title>
        <authorList>
            <person name="Navarre W."/>
            <person name="Wong E."/>
            <person name="Huang K.C."/>
            <person name="Tropini C."/>
            <person name="Ng K."/>
            <person name="Yu B."/>
        </authorList>
    </citation>
    <scope>NUCLEOTIDE SEQUENCE [LARGE SCALE GENOMIC DNA]</scope>
    <source>
        <strain evidence="3 4">NM48_B13</strain>
    </source>
</reference>
<feature type="region of interest" description="Disordered" evidence="1">
    <location>
        <begin position="1"/>
        <end position="61"/>
    </location>
</feature>
<proteinExistence type="predicted"/>
<evidence type="ECO:0000256" key="1">
    <source>
        <dbReference type="SAM" id="MobiDB-lite"/>
    </source>
</evidence>
<feature type="transmembrane region" description="Helical" evidence="2">
    <location>
        <begin position="109"/>
        <end position="129"/>
    </location>
</feature>
<dbReference type="Proteomes" id="UP000309454">
    <property type="component" value="Unassembled WGS sequence"/>
</dbReference>
<sequence>MSQRNPMNERYTAEDRTGKTRKSAASAKPKAKAAASVRIESAKKTPQQKKAEEKARRKEEAAKQRELDAKYYKPDTERYKKLRRSWWLCLIGAAVCTIVSFVFQSYMPVWLAFGILIGAYALIILAFYIDLSKIKKERAAYQARMVALEEKQKKKAKAEAGKAAAQGKKAEAPKGQEAAEEAAEAEKPAKKGLFGGLRKPKPTDDAAKEEGAES</sequence>
<gene>
    <name evidence="3" type="ORF">E5982_06390</name>
</gene>
<feature type="compositionally biased region" description="Low complexity" evidence="1">
    <location>
        <begin position="23"/>
        <end position="36"/>
    </location>
</feature>
<keyword evidence="4" id="KW-1185">Reference proteome</keyword>